<reference evidence="8" key="1">
    <citation type="submission" date="2018-05" db="EMBL/GenBank/DDBJ databases">
        <authorList>
            <person name="Lanie J.A."/>
            <person name="Ng W.-L."/>
            <person name="Kazmierczak K.M."/>
            <person name="Andrzejewski T.M."/>
            <person name="Davidsen T.M."/>
            <person name="Wayne K.J."/>
            <person name="Tettelin H."/>
            <person name="Glass J.I."/>
            <person name="Rusch D."/>
            <person name="Podicherti R."/>
            <person name="Tsui H.-C.T."/>
            <person name="Winkler M.E."/>
        </authorList>
    </citation>
    <scope>NUCLEOTIDE SEQUENCE</scope>
</reference>
<dbReference type="SMART" id="SM00650">
    <property type="entry name" value="rADc"/>
    <property type="match status" value="1"/>
</dbReference>
<dbReference type="EMBL" id="UINC01019343">
    <property type="protein sequence ID" value="SVA81876.1"/>
    <property type="molecule type" value="Genomic_DNA"/>
</dbReference>
<keyword evidence="1" id="KW-0963">Cytoplasm</keyword>
<evidence type="ECO:0000256" key="3">
    <source>
        <dbReference type="ARBA" id="ARBA00022603"/>
    </source>
</evidence>
<evidence type="ECO:0000313" key="8">
    <source>
        <dbReference type="EMBL" id="SVA81876.1"/>
    </source>
</evidence>
<dbReference type="InterPro" id="IPR023165">
    <property type="entry name" value="rRNA_Ade_diMease-like_C"/>
</dbReference>
<keyword evidence="2" id="KW-0698">rRNA processing</keyword>
<dbReference type="SUPFAM" id="SSF53335">
    <property type="entry name" value="S-adenosyl-L-methionine-dependent methyltransferases"/>
    <property type="match status" value="1"/>
</dbReference>
<dbReference type="FunFam" id="1.10.8.100:FF:000001">
    <property type="entry name" value="Ribosomal RNA small subunit methyltransferase A"/>
    <property type="match status" value="1"/>
</dbReference>
<dbReference type="PANTHER" id="PTHR11727:SF7">
    <property type="entry name" value="DIMETHYLADENOSINE TRANSFERASE-RELATED"/>
    <property type="match status" value="1"/>
</dbReference>
<dbReference type="Pfam" id="PF00398">
    <property type="entry name" value="RrnaAD"/>
    <property type="match status" value="1"/>
</dbReference>
<dbReference type="InterPro" id="IPR020598">
    <property type="entry name" value="rRNA_Ade_methylase_Trfase_N"/>
</dbReference>
<dbReference type="GO" id="GO:0005829">
    <property type="term" value="C:cytosol"/>
    <property type="evidence" value="ECO:0007669"/>
    <property type="project" value="TreeGrafter"/>
</dbReference>
<dbReference type="Gene3D" id="1.10.8.100">
    <property type="entry name" value="Ribosomal RNA adenine dimethylase-like, domain 2"/>
    <property type="match status" value="1"/>
</dbReference>
<evidence type="ECO:0000256" key="4">
    <source>
        <dbReference type="ARBA" id="ARBA00022679"/>
    </source>
</evidence>
<keyword evidence="5" id="KW-0949">S-adenosyl-L-methionine</keyword>
<dbReference type="PANTHER" id="PTHR11727">
    <property type="entry name" value="DIMETHYLADENOSINE TRANSFERASE"/>
    <property type="match status" value="1"/>
</dbReference>
<dbReference type="NCBIfam" id="TIGR00755">
    <property type="entry name" value="ksgA"/>
    <property type="match status" value="1"/>
</dbReference>
<keyword evidence="4" id="KW-0808">Transferase</keyword>
<evidence type="ECO:0000256" key="2">
    <source>
        <dbReference type="ARBA" id="ARBA00022552"/>
    </source>
</evidence>
<evidence type="ECO:0000259" key="7">
    <source>
        <dbReference type="SMART" id="SM00650"/>
    </source>
</evidence>
<dbReference type="Gene3D" id="3.40.50.150">
    <property type="entry name" value="Vaccinia Virus protein VP39"/>
    <property type="match status" value="1"/>
</dbReference>
<dbReference type="AlphaFoldDB" id="A0A381YXS9"/>
<organism evidence="8">
    <name type="scientific">marine metagenome</name>
    <dbReference type="NCBI Taxonomy" id="408172"/>
    <lineage>
        <taxon>unclassified sequences</taxon>
        <taxon>metagenomes</taxon>
        <taxon>ecological metagenomes</taxon>
    </lineage>
</organism>
<evidence type="ECO:0000256" key="6">
    <source>
        <dbReference type="ARBA" id="ARBA00022884"/>
    </source>
</evidence>
<dbReference type="PROSITE" id="PS51689">
    <property type="entry name" value="SAM_RNA_A_N6_MT"/>
    <property type="match status" value="1"/>
</dbReference>
<dbReference type="InterPro" id="IPR001737">
    <property type="entry name" value="KsgA/Erm"/>
</dbReference>
<dbReference type="GO" id="GO:0000179">
    <property type="term" value="F:rRNA (adenine-N6,N6-)-dimethyltransferase activity"/>
    <property type="evidence" value="ECO:0007669"/>
    <property type="project" value="InterPro"/>
</dbReference>
<feature type="domain" description="Ribosomal RNA adenine methylase transferase N-terminal" evidence="7">
    <location>
        <begin position="1"/>
        <end position="142"/>
    </location>
</feature>
<proteinExistence type="predicted"/>
<dbReference type="GO" id="GO:0003723">
    <property type="term" value="F:RNA binding"/>
    <property type="evidence" value="ECO:0007669"/>
    <property type="project" value="UniProtKB-KW"/>
</dbReference>
<keyword evidence="6" id="KW-0694">RNA-binding</keyword>
<name>A0A381YXS9_9ZZZZ</name>
<gene>
    <name evidence="8" type="ORF">METZ01_LOCUS134730</name>
</gene>
<dbReference type="InterPro" id="IPR029063">
    <property type="entry name" value="SAM-dependent_MTases_sf"/>
</dbReference>
<protein>
    <recommendedName>
        <fullName evidence="7">Ribosomal RNA adenine methylase transferase N-terminal domain-containing protein</fullName>
    </recommendedName>
</protein>
<accession>A0A381YXS9</accession>
<evidence type="ECO:0000256" key="1">
    <source>
        <dbReference type="ARBA" id="ARBA00022490"/>
    </source>
</evidence>
<dbReference type="InterPro" id="IPR011530">
    <property type="entry name" value="rRNA_adenine_dimethylase"/>
</dbReference>
<evidence type="ECO:0000256" key="5">
    <source>
        <dbReference type="ARBA" id="ARBA00022691"/>
    </source>
</evidence>
<sequence length="208" mass="24115">MLSHIDALDVIEIDKDLAENLSIHEQSSKLHIHCMDALKFDFKTLYKNGQKLRLVGNLPYNISTPLLFHFLDYSEIVEDLHIMLQKEVADRMCSQPNRKTFGRLSVAIQARCQIKKLFDIKPNSFYPRPKVVSTMIRLIPDRTLKDDLANQLNCILKLAFSKRRKKISNALKTLFELNDFEKLGIDPVKRPENLTVDDYINLSRSITD</sequence>
<keyword evidence="3" id="KW-0489">Methyltransferase</keyword>